<dbReference type="Pfam" id="PF00240">
    <property type="entry name" value="ubiquitin"/>
    <property type="match status" value="1"/>
</dbReference>
<dbReference type="SUPFAM" id="SSF54236">
    <property type="entry name" value="Ubiquitin-like"/>
    <property type="match status" value="1"/>
</dbReference>
<protein>
    <recommendedName>
        <fullName evidence="6">Ubiquitin-like domain-containing protein</fullName>
    </recommendedName>
</protein>
<keyword evidence="8" id="KW-1185">Reference proteome</keyword>
<feature type="region of interest" description="Disordered" evidence="5">
    <location>
        <begin position="83"/>
        <end position="121"/>
    </location>
</feature>
<organism evidence="7 8">
    <name type="scientific">Agrocybe pediades</name>
    <dbReference type="NCBI Taxonomy" id="84607"/>
    <lineage>
        <taxon>Eukaryota</taxon>
        <taxon>Fungi</taxon>
        <taxon>Dikarya</taxon>
        <taxon>Basidiomycota</taxon>
        <taxon>Agaricomycotina</taxon>
        <taxon>Agaricomycetes</taxon>
        <taxon>Agaricomycetidae</taxon>
        <taxon>Agaricales</taxon>
        <taxon>Agaricineae</taxon>
        <taxon>Strophariaceae</taxon>
        <taxon>Agrocybe</taxon>
    </lineage>
</organism>
<dbReference type="PROSITE" id="PS50053">
    <property type="entry name" value="UBIQUITIN_2"/>
    <property type="match status" value="1"/>
</dbReference>
<keyword evidence="3" id="KW-1133">Transmembrane helix</keyword>
<accession>A0A8H4QXK6</accession>
<dbReference type="AlphaFoldDB" id="A0A8H4QXK6"/>
<dbReference type="EMBL" id="JAACJL010000016">
    <property type="protein sequence ID" value="KAF4619414.1"/>
    <property type="molecule type" value="Genomic_DNA"/>
</dbReference>
<name>A0A8H4QXK6_9AGAR</name>
<dbReference type="InterPro" id="IPR039751">
    <property type="entry name" value="HERPUD1/2"/>
</dbReference>
<dbReference type="PANTHER" id="PTHR12943:SF27">
    <property type="entry name" value="HOMOCYSTEINE-INDUCED ENDOPLASMIC RETICULUM PROTEIN, ISOFORM A"/>
    <property type="match status" value="1"/>
</dbReference>
<keyword evidence="4" id="KW-0472">Membrane</keyword>
<gene>
    <name evidence="7" type="ORF">D9613_005370</name>
</gene>
<evidence type="ECO:0000259" key="6">
    <source>
        <dbReference type="PROSITE" id="PS50053"/>
    </source>
</evidence>
<dbReference type="GO" id="GO:0030968">
    <property type="term" value="P:endoplasmic reticulum unfolded protein response"/>
    <property type="evidence" value="ECO:0007669"/>
    <property type="project" value="TreeGrafter"/>
</dbReference>
<evidence type="ECO:0000256" key="5">
    <source>
        <dbReference type="SAM" id="MobiDB-lite"/>
    </source>
</evidence>
<feature type="region of interest" description="Disordered" evidence="5">
    <location>
        <begin position="492"/>
        <end position="520"/>
    </location>
</feature>
<keyword evidence="2" id="KW-0812">Transmembrane</keyword>
<proteinExistence type="predicted"/>
<feature type="compositionally biased region" description="Low complexity" evidence="5">
    <location>
        <begin position="99"/>
        <end position="108"/>
    </location>
</feature>
<evidence type="ECO:0000256" key="4">
    <source>
        <dbReference type="ARBA" id="ARBA00023136"/>
    </source>
</evidence>
<evidence type="ECO:0000313" key="7">
    <source>
        <dbReference type="EMBL" id="KAF4619414.1"/>
    </source>
</evidence>
<feature type="region of interest" description="Disordered" evidence="5">
    <location>
        <begin position="366"/>
        <end position="403"/>
    </location>
</feature>
<dbReference type="InterPro" id="IPR029071">
    <property type="entry name" value="Ubiquitin-like_domsf"/>
</dbReference>
<sequence length="549" mass="61288">MSLLDIRVDFPSYSRSFTVQVQPSCSVLELKREIQRSCEGQPRPDGQRLIWRGRVLTDDENIDNLWKNDPRIVHLAVHPSAWTSSPPEIPKVQQPEAAAPTPTRSFSRPRPPATYSQSPGVRWTPNEMISEFDAEPTSNLVMLSYVHYKHQLALSYLCPSLPPPTPLDNAAANRLLAYDVLEVNGWRWPAVLDEEFPPRTEGGVEYKITDFNGKSYLELIKSDEAPTLAQQHSLKVLSITFTILSLSLPASLTPRPTQSLPAANATVPADVNELLRRLGMPPLRVANNNANPLANQNNPVVAEIRQIPIRPLLAPLIMLLLRTLLLLYFVAPARKPFFSILVLAWMLYEIWQPIRHALNRAANPNEALGRDDINRPRPGQNPGQPQQQANGGPQAPVGVNPGVNVPIRPGPVGPVTLDAQAGAIFDTLANINIEEEQRILDQAAGAPTTEPGLGHKIWTFLALFLTTLHPAIWNRRRVALRRREGVVRTEANVRNAPPPTVEEGAEPTPEQNAAIQRQEELRAQHARRPRWIQRYMARVVAEDWVDDSD</sequence>
<comment type="subcellular location">
    <subcellularLocation>
        <location evidence="1">Membrane</location>
    </subcellularLocation>
</comment>
<feature type="domain" description="Ubiquitin-like" evidence="6">
    <location>
        <begin position="4"/>
        <end position="77"/>
    </location>
</feature>
<dbReference type="Proteomes" id="UP000521872">
    <property type="component" value="Unassembled WGS sequence"/>
</dbReference>
<evidence type="ECO:0000313" key="8">
    <source>
        <dbReference type="Proteomes" id="UP000521872"/>
    </source>
</evidence>
<comment type="caution">
    <text evidence="7">The sequence shown here is derived from an EMBL/GenBank/DDBJ whole genome shotgun (WGS) entry which is preliminary data.</text>
</comment>
<dbReference type="InterPro" id="IPR000626">
    <property type="entry name" value="Ubiquitin-like_dom"/>
</dbReference>
<evidence type="ECO:0000256" key="2">
    <source>
        <dbReference type="ARBA" id="ARBA00022692"/>
    </source>
</evidence>
<feature type="compositionally biased region" description="Low complexity" evidence="5">
    <location>
        <begin position="376"/>
        <end position="403"/>
    </location>
</feature>
<evidence type="ECO:0000256" key="3">
    <source>
        <dbReference type="ARBA" id="ARBA00022989"/>
    </source>
</evidence>
<dbReference type="Gene3D" id="3.10.20.90">
    <property type="entry name" value="Phosphatidylinositol 3-kinase Catalytic Subunit, Chain A, domain 1"/>
    <property type="match status" value="1"/>
</dbReference>
<dbReference type="PANTHER" id="PTHR12943">
    <property type="entry name" value="HOMOCYSTEINE-RESPONSIVE ENDOPLASMIC RETICULUM-RESIDENT UNIQUITIN-LIKE DOMAIN HERPUD PROTEIN FAMILY MEMBER"/>
    <property type="match status" value="1"/>
</dbReference>
<dbReference type="GO" id="GO:0016020">
    <property type="term" value="C:membrane"/>
    <property type="evidence" value="ECO:0007669"/>
    <property type="project" value="UniProtKB-SubCell"/>
</dbReference>
<reference evidence="7 8" key="1">
    <citation type="submission" date="2019-12" db="EMBL/GenBank/DDBJ databases">
        <authorList>
            <person name="Floudas D."/>
            <person name="Bentzer J."/>
            <person name="Ahren D."/>
            <person name="Johansson T."/>
            <person name="Persson P."/>
            <person name="Tunlid A."/>
        </authorList>
    </citation>
    <scope>NUCLEOTIDE SEQUENCE [LARGE SCALE GENOMIC DNA]</scope>
    <source>
        <strain evidence="7 8">CBS 102.39</strain>
    </source>
</reference>
<evidence type="ECO:0000256" key="1">
    <source>
        <dbReference type="ARBA" id="ARBA00004370"/>
    </source>
</evidence>